<dbReference type="Pfam" id="PF06874">
    <property type="entry name" value="FBPase_2"/>
    <property type="match status" value="1"/>
</dbReference>
<evidence type="ECO:0000256" key="2">
    <source>
        <dbReference type="ARBA" id="ARBA00023211"/>
    </source>
</evidence>
<keyword evidence="6" id="KW-1185">Reference proteome</keyword>
<name>A0A1V4IT57_9CLOT</name>
<organism evidence="5 6">
    <name type="scientific">Clostridium chromiireducens</name>
    <dbReference type="NCBI Taxonomy" id="225345"/>
    <lineage>
        <taxon>Bacteria</taxon>
        <taxon>Bacillati</taxon>
        <taxon>Bacillota</taxon>
        <taxon>Clostridia</taxon>
        <taxon>Eubacteriales</taxon>
        <taxon>Clostridiaceae</taxon>
        <taxon>Clostridium</taxon>
    </lineage>
</organism>
<evidence type="ECO:0000256" key="1">
    <source>
        <dbReference type="ARBA" id="ARBA00022801"/>
    </source>
</evidence>
<dbReference type="GO" id="GO:0042132">
    <property type="term" value="F:fructose 1,6-bisphosphate 1-phosphatase activity"/>
    <property type="evidence" value="ECO:0007669"/>
    <property type="project" value="UniProtKB-UniRule"/>
</dbReference>
<dbReference type="SUPFAM" id="SSF56300">
    <property type="entry name" value="Metallo-dependent phosphatases"/>
    <property type="match status" value="2"/>
</dbReference>
<proteinExistence type="inferred from homology"/>
<dbReference type="RefSeq" id="WP_079439390.1">
    <property type="nucleotide sequence ID" value="NZ_MZGT01000020.1"/>
</dbReference>
<dbReference type="EC" id="3.1.3.11" evidence="4"/>
<dbReference type="OrthoDB" id="9779903at2"/>
<accession>A0A1V4IT57</accession>
<comment type="catalytic activity">
    <reaction evidence="4">
        <text>beta-D-fructose 1,6-bisphosphate + H2O = beta-D-fructose 6-phosphate + phosphate</text>
        <dbReference type="Rhea" id="RHEA:11064"/>
        <dbReference type="ChEBI" id="CHEBI:15377"/>
        <dbReference type="ChEBI" id="CHEBI:32966"/>
        <dbReference type="ChEBI" id="CHEBI:43474"/>
        <dbReference type="ChEBI" id="CHEBI:57634"/>
        <dbReference type="EC" id="3.1.3.11"/>
    </reaction>
</comment>
<gene>
    <name evidence="5" type="primary">fbp_2</name>
    <name evidence="4" type="synonym">fbp</name>
    <name evidence="5" type="ORF">CLCHR_18290</name>
</gene>
<reference evidence="5 6" key="1">
    <citation type="submission" date="2017-03" db="EMBL/GenBank/DDBJ databases">
        <title>Genome sequence of Clostridium chromiireducens DSM 23318.</title>
        <authorList>
            <person name="Poehlein A."/>
            <person name="Daniel R."/>
        </authorList>
    </citation>
    <scope>NUCLEOTIDE SEQUENCE [LARGE SCALE GENOMIC DNA]</scope>
    <source>
        <strain evidence="5 6">DSM 23318</strain>
    </source>
</reference>
<dbReference type="UniPathway" id="UPA00138"/>
<dbReference type="AlphaFoldDB" id="A0A1V4IT57"/>
<comment type="pathway">
    <text evidence="4">Carbohydrate biosynthesis; gluconeogenesis.</text>
</comment>
<dbReference type="EMBL" id="MZGT01000020">
    <property type="protein sequence ID" value="OPJ63000.1"/>
    <property type="molecule type" value="Genomic_DNA"/>
</dbReference>
<dbReference type="STRING" id="225345.CLCHR_18290"/>
<dbReference type="Proteomes" id="UP000191056">
    <property type="component" value="Unassembled WGS sequence"/>
</dbReference>
<evidence type="ECO:0000313" key="6">
    <source>
        <dbReference type="Proteomes" id="UP000191056"/>
    </source>
</evidence>
<dbReference type="PIRSF" id="PIRSF000906">
    <property type="entry name" value="FBPtase_Bacill"/>
    <property type="match status" value="1"/>
</dbReference>
<sequence length="655" mass="75882">MENYDESIKYLKLLAKQYPTIAAASTEIINLEAILNLPKGTEHFLADLHGEYEPFVHVLKNGSGAVKIKIQDVFGNSLMDCEKKSLATLVYYPEQKLEIVQKEEKDINDWYRINLYRLIELCRHVSSKYTRSKVRKALPKDFSYIIEELLHEESENHDKQGYYDGIINTIIEIERAPEFIVALSNLIQRLVIDRLHIIGDIYDRGPRPDIIIDTLIDYHSVDIQWGNHDILWMGAAAGNATCIANVLRIAARYSNLDVIEDIYGINLLPLATFALKHYKDDNCNAFIPKNNDEASVYGTSEIELISKMHKAITIIQFKLEYEIIKRRPEFNMNHRLLLDKINYSDETITLNNVTYELNDINFPTINTNKPFELTCDERKLMDKLKSSFVNSDKLQKHVLFLFNKGRIYLTYNSNLLFHGCIPLNKDKTFKSMIINGEEYRGKRLLDKFDSLAREGYFNNRGSEEKLYGMDIMWYLWTGACSSLFGKEDMTTFERYFIKDKSTHKEKKNPYYDFRDSEEMCNLIFKEFGLEPTESKIINGHVPVKNKFGENPIKCNGKLIVIDGGFAKAYRSQTGLAGYTLTYNSYGLQLISHQPFKSLEDAFSKETDILSSRQIVEKTDRKKVGDTDIGKELKNQIKDLKLLLRAYRKGLINEEQ</sequence>
<keyword evidence="1 4" id="KW-0378">Hydrolase</keyword>
<dbReference type="InterPro" id="IPR009164">
    <property type="entry name" value="FBPtase_class3"/>
</dbReference>
<dbReference type="HAMAP" id="MF_01854">
    <property type="entry name" value="FBPase_class3"/>
    <property type="match status" value="1"/>
</dbReference>
<evidence type="ECO:0000256" key="4">
    <source>
        <dbReference type="HAMAP-Rule" id="MF_01854"/>
    </source>
</evidence>
<comment type="similarity">
    <text evidence="4">Belongs to the FBPase class 3 family.</text>
</comment>
<dbReference type="GO" id="GO:0006094">
    <property type="term" value="P:gluconeogenesis"/>
    <property type="evidence" value="ECO:0007669"/>
    <property type="project" value="UniProtKB-UniRule"/>
</dbReference>
<comment type="caution">
    <text evidence="5">The sequence shown here is derived from an EMBL/GenBank/DDBJ whole genome shotgun (WGS) entry which is preliminary data.</text>
</comment>
<comment type="cofactor">
    <cofactor evidence="4">
        <name>Mn(2+)</name>
        <dbReference type="ChEBI" id="CHEBI:29035"/>
    </cofactor>
</comment>
<dbReference type="Gene3D" id="3.60.21.10">
    <property type="match status" value="1"/>
</dbReference>
<protein>
    <recommendedName>
        <fullName evidence="4">Fructose-1,6-bisphosphatase class 3</fullName>
        <shortName evidence="4">FBPase class 3</shortName>
        <ecNumber evidence="4">3.1.3.11</ecNumber>
    </recommendedName>
    <alternativeName>
        <fullName evidence="4">D-fructose-1,6-bisphosphate 1-phosphohydrolase class 3</fullName>
    </alternativeName>
</protein>
<evidence type="ECO:0000256" key="3">
    <source>
        <dbReference type="ARBA" id="ARBA00023277"/>
    </source>
</evidence>
<evidence type="ECO:0000313" key="5">
    <source>
        <dbReference type="EMBL" id="OPJ63000.1"/>
    </source>
</evidence>
<keyword evidence="3 4" id="KW-0119">Carbohydrate metabolism</keyword>
<keyword evidence="2 4" id="KW-0464">Manganese</keyword>
<dbReference type="InterPro" id="IPR029052">
    <property type="entry name" value="Metallo-depent_PP-like"/>
</dbReference>